<accession>A0A0S4JB66</accession>
<evidence type="ECO:0000313" key="2">
    <source>
        <dbReference type="EMBL" id="CUG88802.1"/>
    </source>
</evidence>
<dbReference type="AlphaFoldDB" id="A0A0S4JB66"/>
<feature type="region of interest" description="Disordered" evidence="1">
    <location>
        <begin position="1"/>
        <end position="21"/>
    </location>
</feature>
<feature type="compositionally biased region" description="Polar residues" evidence="1">
    <location>
        <begin position="35"/>
        <end position="44"/>
    </location>
</feature>
<evidence type="ECO:0000256" key="1">
    <source>
        <dbReference type="SAM" id="MobiDB-lite"/>
    </source>
</evidence>
<proteinExistence type="predicted"/>
<dbReference type="Proteomes" id="UP000051952">
    <property type="component" value="Unassembled WGS sequence"/>
</dbReference>
<dbReference type="EMBL" id="CYKH01001674">
    <property type="protein sequence ID" value="CUG88802.1"/>
    <property type="molecule type" value="Genomic_DNA"/>
</dbReference>
<name>A0A0S4JB66_BODSA</name>
<feature type="compositionally biased region" description="Basic and acidic residues" evidence="1">
    <location>
        <begin position="180"/>
        <end position="201"/>
    </location>
</feature>
<organism evidence="2 3">
    <name type="scientific">Bodo saltans</name>
    <name type="common">Flagellated protozoan</name>
    <dbReference type="NCBI Taxonomy" id="75058"/>
    <lineage>
        <taxon>Eukaryota</taxon>
        <taxon>Discoba</taxon>
        <taxon>Euglenozoa</taxon>
        <taxon>Kinetoplastea</taxon>
        <taxon>Metakinetoplastina</taxon>
        <taxon>Eubodonida</taxon>
        <taxon>Bodonidae</taxon>
        <taxon>Bodo</taxon>
    </lineage>
</organism>
<keyword evidence="3" id="KW-1185">Reference proteome</keyword>
<feature type="region of interest" description="Disordered" evidence="1">
    <location>
        <begin position="164"/>
        <end position="217"/>
    </location>
</feature>
<protein>
    <submittedName>
        <fullName evidence="2">Uncharacterized protein</fullName>
    </submittedName>
</protein>
<sequence>MDRIIAETAGHLPEDSYKEKEREDEVAVVTSASPVHQQASQVNGHDNGLLAKPVSAKRQGSVDVVTCTPTDEELQKPSPQQPALRSRSNSLTRLTSTPVEKIEQKRLIDASVEAVEKEGTLLTPMEIITIVDEVHQKMYPCHTEEEWKTSGISTLRVASHHYDTAAPEDAEEPHPGASPRIDDEPEKPQEVVDLRSSEAAKPRRPVSAGPAPPSPPRPLLFPGLDLLCDVMLDNDSIDAFTPWKMFLSAVMEVEINDASSPSSSAAGSHDPAPFVRRLYEGHRNAMLSRDYLDNVLWRVNRMHHGVVNALELIPTRWKSYSNSKELEDEEISEVIFAEVIAREKLIQDQISEFCNVLHYSHVRRGSVNTAV</sequence>
<feature type="compositionally biased region" description="Basic and acidic residues" evidence="1">
    <location>
        <begin position="12"/>
        <end position="21"/>
    </location>
</feature>
<gene>
    <name evidence="2" type="ORF">BSAL_17360</name>
</gene>
<feature type="compositionally biased region" description="Low complexity" evidence="1">
    <location>
        <begin position="84"/>
        <end position="97"/>
    </location>
</feature>
<dbReference type="VEuPathDB" id="TriTrypDB:BSAL_17360"/>
<feature type="region of interest" description="Disordered" evidence="1">
    <location>
        <begin position="35"/>
        <end position="55"/>
    </location>
</feature>
<reference evidence="3" key="1">
    <citation type="submission" date="2015-09" db="EMBL/GenBank/DDBJ databases">
        <authorList>
            <consortium name="Pathogen Informatics"/>
        </authorList>
    </citation>
    <scope>NUCLEOTIDE SEQUENCE [LARGE SCALE GENOMIC DNA]</scope>
    <source>
        <strain evidence="3">Lake Konstanz</strain>
    </source>
</reference>
<feature type="region of interest" description="Disordered" evidence="1">
    <location>
        <begin position="69"/>
        <end position="97"/>
    </location>
</feature>
<evidence type="ECO:0000313" key="3">
    <source>
        <dbReference type="Proteomes" id="UP000051952"/>
    </source>
</evidence>